<gene>
    <name evidence="2" type="ORF">U9M48_016262</name>
</gene>
<keyword evidence="1" id="KW-0812">Transmembrane</keyword>
<feature type="non-terminal residue" evidence="2">
    <location>
        <position position="142"/>
    </location>
</feature>
<keyword evidence="1" id="KW-1133">Transmembrane helix</keyword>
<sequence>MTGVELVTCLEEGDNSLSLINAFVQCLKCDDKNAGHNRNRIIIPPQYQNGEEVVEMIAKELAAEGIADGKKLKQPFLICPILHHGEWFVFFVNSETKDQDKRVERVLLLLAVTADWLILLILIGAVPGEAITRALRNCLLVE</sequence>
<dbReference type="Proteomes" id="UP001341281">
    <property type="component" value="Chromosome 03"/>
</dbReference>
<organism evidence="2 3">
    <name type="scientific">Paspalum notatum var. saurae</name>
    <dbReference type="NCBI Taxonomy" id="547442"/>
    <lineage>
        <taxon>Eukaryota</taxon>
        <taxon>Viridiplantae</taxon>
        <taxon>Streptophyta</taxon>
        <taxon>Embryophyta</taxon>
        <taxon>Tracheophyta</taxon>
        <taxon>Spermatophyta</taxon>
        <taxon>Magnoliopsida</taxon>
        <taxon>Liliopsida</taxon>
        <taxon>Poales</taxon>
        <taxon>Poaceae</taxon>
        <taxon>PACMAD clade</taxon>
        <taxon>Panicoideae</taxon>
        <taxon>Andropogonodae</taxon>
        <taxon>Paspaleae</taxon>
        <taxon>Paspalinae</taxon>
        <taxon>Paspalum</taxon>
    </lineage>
</organism>
<proteinExistence type="predicted"/>
<keyword evidence="1" id="KW-0472">Membrane</keyword>
<dbReference type="EMBL" id="CP144747">
    <property type="protein sequence ID" value="WVZ67139.1"/>
    <property type="molecule type" value="Genomic_DNA"/>
</dbReference>
<protein>
    <submittedName>
        <fullName evidence="2">Uncharacterized protein</fullName>
    </submittedName>
</protein>
<accession>A0AAQ3T538</accession>
<feature type="transmembrane region" description="Helical" evidence="1">
    <location>
        <begin position="106"/>
        <end position="126"/>
    </location>
</feature>
<name>A0AAQ3T538_PASNO</name>
<reference evidence="2 3" key="1">
    <citation type="submission" date="2024-02" db="EMBL/GenBank/DDBJ databases">
        <title>High-quality chromosome-scale genome assembly of Pensacola bahiagrass (Paspalum notatum Flugge var. saurae).</title>
        <authorList>
            <person name="Vega J.M."/>
            <person name="Podio M."/>
            <person name="Orjuela J."/>
            <person name="Siena L.A."/>
            <person name="Pessino S.C."/>
            <person name="Combes M.C."/>
            <person name="Mariac C."/>
            <person name="Albertini E."/>
            <person name="Pupilli F."/>
            <person name="Ortiz J.P.A."/>
            <person name="Leblanc O."/>
        </authorList>
    </citation>
    <scope>NUCLEOTIDE SEQUENCE [LARGE SCALE GENOMIC DNA]</scope>
    <source>
        <strain evidence="2">R1</strain>
        <tissue evidence="2">Leaf</tissue>
    </source>
</reference>
<dbReference type="AlphaFoldDB" id="A0AAQ3T538"/>
<evidence type="ECO:0000313" key="2">
    <source>
        <dbReference type="EMBL" id="WVZ67139.1"/>
    </source>
</evidence>
<keyword evidence="3" id="KW-1185">Reference proteome</keyword>
<evidence type="ECO:0000256" key="1">
    <source>
        <dbReference type="SAM" id="Phobius"/>
    </source>
</evidence>
<evidence type="ECO:0000313" key="3">
    <source>
        <dbReference type="Proteomes" id="UP001341281"/>
    </source>
</evidence>